<proteinExistence type="predicted"/>
<dbReference type="Proteomes" id="UP000008986">
    <property type="component" value="Segment"/>
</dbReference>
<dbReference type="GeneID" id="8684105"/>
<protein>
    <submittedName>
        <fullName evidence="1">Uncharacterized protein</fullName>
    </submittedName>
</protein>
<reference evidence="2" key="1">
    <citation type="submission" date="2009-07" db="EMBL/GenBank/DDBJ databases">
        <authorList>
            <person name="Kropinski A.M."/>
            <person name="Villegas A."/>
            <person name="Lingohr E.J."/>
        </authorList>
    </citation>
    <scope>NUCLEOTIDE SEQUENCE [LARGE SCALE GENOMIC DNA]</scope>
</reference>
<dbReference type="RefSeq" id="YP_003359011.1">
    <property type="nucleotide sequence ID" value="NC_013697.1"/>
</dbReference>
<name>C9DGC8_BPW14</name>
<evidence type="ECO:0000313" key="2">
    <source>
        <dbReference type="Proteomes" id="UP000008986"/>
    </source>
</evidence>
<dbReference type="KEGG" id="vg:8684105"/>
<sequence length="109" mass="12957">MLTADVARQRAEERAKVKREAAHKLYLHDLARREPWAVLNRKILNDIERSMDNGGFRVYIRPDREYFNGQPDRHALFECNRYLLTMGFDTDINFNYGSPIENKLVVKWT</sequence>
<organism evidence="1 2">
    <name type="scientific">Delftia phage PhiW-14</name>
    <name type="common">Deftia acidovorans bacteriophage phiW-14</name>
    <dbReference type="NCBI Taxonomy" id="665032"/>
    <lineage>
        <taxon>Viruses</taxon>
        <taxon>Duplodnaviria</taxon>
        <taxon>Heunggongvirae</taxon>
        <taxon>Uroviricota</taxon>
        <taxon>Caudoviricetes</taxon>
        <taxon>Ionavirus</taxon>
        <taxon>Ionavirus W14</taxon>
    </lineage>
</organism>
<gene>
    <name evidence="1" type="primary">157</name>
</gene>
<dbReference type="EMBL" id="GQ357915">
    <property type="protein sequence ID" value="ACV50179.1"/>
    <property type="molecule type" value="Genomic_DNA"/>
</dbReference>
<keyword evidence="2" id="KW-1185">Reference proteome</keyword>
<organismHost>
    <name type="scientific">Delftia acidovorans</name>
    <name type="common">Pseudomonas acidovorans</name>
    <name type="synonym">Comamonas acidovorans</name>
    <dbReference type="NCBI Taxonomy" id="80866"/>
</organismHost>
<accession>C9DGC8</accession>
<evidence type="ECO:0000313" key="1">
    <source>
        <dbReference type="EMBL" id="ACV50179.1"/>
    </source>
</evidence>